<dbReference type="EMBL" id="CP019791">
    <property type="protein sequence ID" value="AQT70319.1"/>
    <property type="molecule type" value="Genomic_DNA"/>
</dbReference>
<feature type="transmembrane region" description="Helical" evidence="1">
    <location>
        <begin position="187"/>
        <end position="205"/>
    </location>
</feature>
<feature type="transmembrane region" description="Helical" evidence="1">
    <location>
        <begin position="131"/>
        <end position="149"/>
    </location>
</feature>
<protein>
    <submittedName>
        <fullName evidence="3">Fatty acid desaturase</fullName>
    </submittedName>
</protein>
<dbReference type="KEGG" id="alus:STSP2_03525"/>
<name>A0A1U9NQX7_9BACT</name>
<feature type="transmembrane region" description="Helical" evidence="1">
    <location>
        <begin position="21"/>
        <end position="43"/>
    </location>
</feature>
<proteinExistence type="predicted"/>
<keyword evidence="4" id="KW-1185">Reference proteome</keyword>
<evidence type="ECO:0000256" key="1">
    <source>
        <dbReference type="SAM" id="Phobius"/>
    </source>
</evidence>
<dbReference type="RefSeq" id="WP_146663916.1">
    <property type="nucleotide sequence ID" value="NZ_CP019791.1"/>
</dbReference>
<evidence type="ECO:0000313" key="3">
    <source>
        <dbReference type="EMBL" id="AQT70319.1"/>
    </source>
</evidence>
<sequence length="294" mass="34490">MERYISDEELRRQAWKYWVVVLAWPVYLFCIPAVFDAFGWWAVLLMVWSGAWLYTWIGCLMHECWHKYVPNVPNEGLYKVYSWMLGTDPQNYRLVHGFHHSKVNSWEDTEFHPVGEVREGWRRRMYNAAEILLGVIWTFGLLTAVLGFHERYREKWRLRSLLVSLAAVTVFYGGIGTAAVFVWGVAVWQAVVAIGLSFWLGAFWVHQDQLVQHGGLIVEGDVKERNIRSRNLRRETVWEKAFLFMVHGDCREHVLHHTNVREHSRVFADRMPLPEGAVVITLGDYGRVLWGMVR</sequence>
<feature type="transmembrane region" description="Helical" evidence="1">
    <location>
        <begin position="161"/>
        <end position="181"/>
    </location>
</feature>
<dbReference type="OrthoDB" id="480081at2"/>
<keyword evidence="1" id="KW-0812">Transmembrane</keyword>
<dbReference type="AlphaFoldDB" id="A0A1U9NQX7"/>
<dbReference type="Proteomes" id="UP000189674">
    <property type="component" value="Chromosome"/>
</dbReference>
<dbReference type="GO" id="GO:0006629">
    <property type="term" value="P:lipid metabolic process"/>
    <property type="evidence" value="ECO:0007669"/>
    <property type="project" value="InterPro"/>
</dbReference>
<feature type="domain" description="Fatty acid desaturase" evidence="2">
    <location>
        <begin position="39"/>
        <end position="258"/>
    </location>
</feature>
<keyword evidence="1" id="KW-1133">Transmembrane helix</keyword>
<reference evidence="4" key="1">
    <citation type="submission" date="2017-02" db="EMBL/GenBank/DDBJ databases">
        <title>Comparative genomics and description of representatives of a novel lineage of planctomycetes thriving in anoxic sediments.</title>
        <authorList>
            <person name="Spring S."/>
            <person name="Bunk B."/>
            <person name="Sproer C."/>
        </authorList>
    </citation>
    <scope>NUCLEOTIDE SEQUENCE [LARGE SCALE GENOMIC DNA]</scope>
    <source>
        <strain evidence="4">ST-NAGAB-D1</strain>
    </source>
</reference>
<dbReference type="InterPro" id="IPR005804">
    <property type="entry name" value="FA_desaturase_dom"/>
</dbReference>
<gene>
    <name evidence="3" type="ORF">STSP2_03525</name>
</gene>
<evidence type="ECO:0000259" key="2">
    <source>
        <dbReference type="Pfam" id="PF00487"/>
    </source>
</evidence>
<evidence type="ECO:0000313" key="4">
    <source>
        <dbReference type="Proteomes" id="UP000189674"/>
    </source>
</evidence>
<keyword evidence="1" id="KW-0472">Membrane</keyword>
<dbReference type="Pfam" id="PF00487">
    <property type="entry name" value="FA_desaturase"/>
    <property type="match status" value="1"/>
</dbReference>
<organism evidence="3 4">
    <name type="scientific">Anaerohalosphaera lusitana</name>
    <dbReference type="NCBI Taxonomy" id="1936003"/>
    <lineage>
        <taxon>Bacteria</taxon>
        <taxon>Pseudomonadati</taxon>
        <taxon>Planctomycetota</taxon>
        <taxon>Phycisphaerae</taxon>
        <taxon>Sedimentisphaerales</taxon>
        <taxon>Anaerohalosphaeraceae</taxon>
        <taxon>Anaerohalosphaera</taxon>
    </lineage>
</organism>
<accession>A0A1U9NQX7</accession>